<dbReference type="RefSeq" id="WP_323578944.1">
    <property type="nucleotide sequence ID" value="NZ_JAYGJQ010000003.1"/>
</dbReference>
<comment type="caution">
    <text evidence="1">The sequence shown here is derived from an EMBL/GenBank/DDBJ whole genome shotgun (WGS) entry which is preliminary data.</text>
</comment>
<dbReference type="Proteomes" id="UP001302274">
    <property type="component" value="Unassembled WGS sequence"/>
</dbReference>
<accession>A0ABU5W1K5</accession>
<evidence type="ECO:0000313" key="2">
    <source>
        <dbReference type="Proteomes" id="UP001302274"/>
    </source>
</evidence>
<name>A0ABU5W1K5_9BACT</name>
<dbReference type="EMBL" id="JAYGJQ010000003">
    <property type="protein sequence ID" value="MEA9358508.1"/>
    <property type="molecule type" value="Genomic_DNA"/>
</dbReference>
<reference evidence="1 2" key="1">
    <citation type="submission" date="2023-11" db="EMBL/GenBank/DDBJ databases">
        <title>A Novel Polar Bacteriovorax (B. antarcticus) Isolated from the Biocrust in Antarctica.</title>
        <authorList>
            <person name="Mun W."/>
            <person name="Choi S.Y."/>
            <person name="Mitchell R.J."/>
        </authorList>
    </citation>
    <scope>NUCLEOTIDE SEQUENCE [LARGE SCALE GENOMIC DNA]</scope>
    <source>
        <strain evidence="1 2">PP10</strain>
    </source>
</reference>
<keyword evidence="2" id="KW-1185">Reference proteome</keyword>
<gene>
    <name evidence="1" type="ORF">SHI21_19890</name>
</gene>
<organism evidence="1 2">
    <name type="scientific">Bacteriovorax antarcticus</name>
    <dbReference type="NCBI Taxonomy" id="3088717"/>
    <lineage>
        <taxon>Bacteria</taxon>
        <taxon>Pseudomonadati</taxon>
        <taxon>Bdellovibrionota</taxon>
        <taxon>Bacteriovoracia</taxon>
        <taxon>Bacteriovoracales</taxon>
        <taxon>Bacteriovoracaceae</taxon>
        <taxon>Bacteriovorax</taxon>
    </lineage>
</organism>
<protein>
    <submittedName>
        <fullName evidence="1">Uncharacterized protein</fullName>
    </submittedName>
</protein>
<proteinExistence type="predicted"/>
<evidence type="ECO:0000313" key="1">
    <source>
        <dbReference type="EMBL" id="MEA9358508.1"/>
    </source>
</evidence>
<sequence>MYEDYEDEEVKPNQPLKYLKPGSVARFREMYYKIVNTPLTPKQRKELLEVFGKKETRKDAKIKQVAKPNKDLEI</sequence>